<reference evidence="5" key="2">
    <citation type="submission" date="2023-06" db="EMBL/GenBank/DDBJ databases">
        <authorList>
            <consortium name="Lawrence Berkeley National Laboratory"/>
            <person name="Mondo S.J."/>
            <person name="Hensen N."/>
            <person name="Bonometti L."/>
            <person name="Westerberg I."/>
            <person name="Brannstrom I.O."/>
            <person name="Guillou S."/>
            <person name="Cros-Aarteil S."/>
            <person name="Calhoun S."/>
            <person name="Haridas S."/>
            <person name="Kuo A."/>
            <person name="Pangilinan J."/>
            <person name="Riley R."/>
            <person name="Labutti K."/>
            <person name="Andreopoulos B."/>
            <person name="Lipzen A."/>
            <person name="Chen C."/>
            <person name="Yanf M."/>
            <person name="Daum C."/>
            <person name="Ng V."/>
            <person name="Clum A."/>
            <person name="Steindorff A."/>
            <person name="Ohm R."/>
            <person name="Martin F."/>
            <person name="Silar P."/>
            <person name="Natvig D."/>
            <person name="Lalanne C."/>
            <person name="Gautier V."/>
            <person name="Ament-Velasquez S.L."/>
            <person name="Kruys A."/>
            <person name="Hutchinson M.I."/>
            <person name="Powell A.J."/>
            <person name="Barry K."/>
            <person name="Miller A.N."/>
            <person name="Grigoriev I.V."/>
            <person name="Debuchy R."/>
            <person name="Gladieux P."/>
            <person name="Thoren M.H."/>
            <person name="Johannesson H."/>
        </authorList>
    </citation>
    <scope>NUCLEOTIDE SEQUENCE</scope>
    <source>
        <strain evidence="5">PSN324</strain>
    </source>
</reference>
<name>A0AAV9HEP7_9PEZI</name>
<evidence type="ECO:0000259" key="3">
    <source>
        <dbReference type="Pfam" id="PF24883"/>
    </source>
</evidence>
<proteinExistence type="predicted"/>
<protein>
    <recommendedName>
        <fullName evidence="7">NACHT domain-containing protein</fullName>
    </recommendedName>
</protein>
<gene>
    <name evidence="5" type="ORF">QBC42DRAFT_313956</name>
</gene>
<feature type="region of interest" description="Disordered" evidence="2">
    <location>
        <begin position="287"/>
        <end position="315"/>
    </location>
</feature>
<dbReference type="PANTHER" id="PTHR10039">
    <property type="entry name" value="AMELOGENIN"/>
    <property type="match status" value="1"/>
</dbReference>
<evidence type="ECO:0008006" key="7">
    <source>
        <dbReference type="Google" id="ProtNLM"/>
    </source>
</evidence>
<dbReference type="Gene3D" id="3.40.50.300">
    <property type="entry name" value="P-loop containing nucleotide triphosphate hydrolases"/>
    <property type="match status" value="1"/>
</dbReference>
<dbReference type="InterPro" id="IPR027417">
    <property type="entry name" value="P-loop_NTPase"/>
</dbReference>
<evidence type="ECO:0000256" key="2">
    <source>
        <dbReference type="SAM" id="MobiDB-lite"/>
    </source>
</evidence>
<sequence>MGKSKSAEDGRLQSGYEIFSQGEAPCELDIVFVHGLRGHFVDTWSADAGNPPACWPRDFLKADVKNARIISWGYDANIDNLLSHASQVSLFGHARSLLTQLSTLRIDAPDRPILWVGHSLGGLVIKEALIQANSHHMNGRFEELGELYPATMGVIFLGTPHRGSDKQTLGSKVATIAECAFKTPNRQLLETLASNSHILEKQRDDFVTVSNNLDIVCFYEAKPMPLFGLIVPEASAVYDGYNVRRESIDANHSTMVKFETSAVLGYTRIVSHIQRMLRKKRTQQLAQQGQPLHSSITPGKTLTSPKPPSSEHKVANETSVQDYFTKLLYFDSINSRFESIQLAHESTFSWILDEGPGSMFRIFTQKSPASHFVSWLKADGQPIFWISGKAGSGKSTLMKWLYKDPRLQKHLTAWSQGRDLLLCRFFITELGDPVRKSREGMLRSILFQLLEARRELFEVAYPGVSKRWQAGPGGSLPPRDLLTWDGLKSAVMRILEWTQDKGWKVCLFVDGLDECRNGAKAEEYTEPIIDTLEMGSEADHGWEANSLISENCREVVRFFVGSLGRLQRGLKMCLSSREITLFEQEFASFPRLRLHEHTKVDIKAYSADRLSHLGRHGCNDDCKKLVDAIVEQSDGVFLWVQLVIDHVNSMRERGHDMEKIRHAINGLPRQLQGEDGLYMRMMRNLAPDFLSESSRVLRLAHGASHWNKLDAAIASHALELFQDSDRVSIDKVKRMAVQLDCPIDATERRESFRRKIKTHFGGLLECEAPAYKIEFVHKTAKDFLLRDSTWRQIYDQDYQKPDFDANLVLLAGHIMLIKSLGRGMIDDTGRQFGSSYIWAADAMHYAELVDSECTSPDQMQDYIDLVDVLDHTMAAISDLITECRASHSPGQQLYWPHFEPAHARSPYRRWIEGVVGKNDINYQFHDFLTFAAIGSLGNYVGKKLESMEGRLAASRADYLLASILFAFNCMHKDEHHQIAWLEGGPPGLSRYSAIGYRLGNPDMISLLLKFGAKVHQQPEQCEFRVWQQFLMIGFCCFSPGFSAKRSSRSQAETGLSPDALLHRDRVRWAVMLRTLLQHGQSPSELVGMRIWWAKEPNLNYAARRDCGLHLLLPYIAPAVRHEAGLESVRDVLEPLELTKLSDPRMMMEWDEMFQTINQITALVLPTYSTGDD</sequence>
<keyword evidence="1" id="KW-0677">Repeat</keyword>
<evidence type="ECO:0000313" key="5">
    <source>
        <dbReference type="EMBL" id="KAK4458639.1"/>
    </source>
</evidence>
<feature type="compositionally biased region" description="Polar residues" evidence="2">
    <location>
        <begin position="287"/>
        <end position="304"/>
    </location>
</feature>
<dbReference type="InterPro" id="IPR056693">
    <property type="entry name" value="DUF7791"/>
</dbReference>
<dbReference type="SUPFAM" id="SSF52540">
    <property type="entry name" value="P-loop containing nucleoside triphosphate hydrolases"/>
    <property type="match status" value="1"/>
</dbReference>
<dbReference type="SUPFAM" id="SSF53474">
    <property type="entry name" value="alpha/beta-Hydrolases"/>
    <property type="match status" value="1"/>
</dbReference>
<organism evidence="5 6">
    <name type="scientific">Cladorrhinum samala</name>
    <dbReference type="NCBI Taxonomy" id="585594"/>
    <lineage>
        <taxon>Eukaryota</taxon>
        <taxon>Fungi</taxon>
        <taxon>Dikarya</taxon>
        <taxon>Ascomycota</taxon>
        <taxon>Pezizomycotina</taxon>
        <taxon>Sordariomycetes</taxon>
        <taxon>Sordariomycetidae</taxon>
        <taxon>Sordariales</taxon>
        <taxon>Podosporaceae</taxon>
        <taxon>Cladorrhinum</taxon>
    </lineage>
</organism>
<dbReference type="Pfam" id="PF24883">
    <property type="entry name" value="NPHP3_N"/>
    <property type="match status" value="1"/>
</dbReference>
<dbReference type="EMBL" id="MU865061">
    <property type="protein sequence ID" value="KAK4458639.1"/>
    <property type="molecule type" value="Genomic_DNA"/>
</dbReference>
<accession>A0AAV9HEP7</accession>
<dbReference type="Pfam" id="PF25053">
    <property type="entry name" value="DUF7791"/>
    <property type="match status" value="1"/>
</dbReference>
<dbReference type="InterPro" id="IPR029058">
    <property type="entry name" value="AB_hydrolase_fold"/>
</dbReference>
<dbReference type="InterPro" id="IPR056884">
    <property type="entry name" value="NPHP3-like_N"/>
</dbReference>
<feature type="domain" description="DUF7791" evidence="4">
    <location>
        <begin position="687"/>
        <end position="821"/>
    </location>
</feature>
<dbReference type="PANTHER" id="PTHR10039:SF5">
    <property type="entry name" value="NACHT DOMAIN-CONTAINING PROTEIN"/>
    <property type="match status" value="1"/>
</dbReference>
<evidence type="ECO:0000256" key="1">
    <source>
        <dbReference type="ARBA" id="ARBA00022737"/>
    </source>
</evidence>
<dbReference type="AlphaFoldDB" id="A0AAV9HEP7"/>
<dbReference type="Proteomes" id="UP001321749">
    <property type="component" value="Unassembled WGS sequence"/>
</dbReference>
<evidence type="ECO:0000259" key="4">
    <source>
        <dbReference type="Pfam" id="PF25053"/>
    </source>
</evidence>
<keyword evidence="6" id="KW-1185">Reference proteome</keyword>
<reference evidence="5" key="1">
    <citation type="journal article" date="2023" name="Mol. Phylogenet. Evol.">
        <title>Genome-scale phylogeny and comparative genomics of the fungal order Sordariales.</title>
        <authorList>
            <person name="Hensen N."/>
            <person name="Bonometti L."/>
            <person name="Westerberg I."/>
            <person name="Brannstrom I.O."/>
            <person name="Guillou S."/>
            <person name="Cros-Aarteil S."/>
            <person name="Calhoun S."/>
            <person name="Haridas S."/>
            <person name="Kuo A."/>
            <person name="Mondo S."/>
            <person name="Pangilinan J."/>
            <person name="Riley R."/>
            <person name="LaButti K."/>
            <person name="Andreopoulos B."/>
            <person name="Lipzen A."/>
            <person name="Chen C."/>
            <person name="Yan M."/>
            <person name="Daum C."/>
            <person name="Ng V."/>
            <person name="Clum A."/>
            <person name="Steindorff A."/>
            <person name="Ohm R.A."/>
            <person name="Martin F."/>
            <person name="Silar P."/>
            <person name="Natvig D.O."/>
            <person name="Lalanne C."/>
            <person name="Gautier V."/>
            <person name="Ament-Velasquez S.L."/>
            <person name="Kruys A."/>
            <person name="Hutchinson M.I."/>
            <person name="Powell A.J."/>
            <person name="Barry K."/>
            <person name="Miller A.N."/>
            <person name="Grigoriev I.V."/>
            <person name="Debuchy R."/>
            <person name="Gladieux P."/>
            <person name="Hiltunen Thoren M."/>
            <person name="Johannesson H."/>
        </authorList>
    </citation>
    <scope>NUCLEOTIDE SEQUENCE</scope>
    <source>
        <strain evidence="5">PSN324</strain>
    </source>
</reference>
<feature type="domain" description="Nephrocystin 3-like N-terminal" evidence="3">
    <location>
        <begin position="370"/>
        <end position="519"/>
    </location>
</feature>
<evidence type="ECO:0000313" key="6">
    <source>
        <dbReference type="Proteomes" id="UP001321749"/>
    </source>
</evidence>
<comment type="caution">
    <text evidence="5">The sequence shown here is derived from an EMBL/GenBank/DDBJ whole genome shotgun (WGS) entry which is preliminary data.</text>
</comment>
<dbReference type="Gene3D" id="3.40.50.1820">
    <property type="entry name" value="alpha/beta hydrolase"/>
    <property type="match status" value="1"/>
</dbReference>